<gene>
    <name evidence="2" type="ORF">AVDCRST_MAG84-7123</name>
</gene>
<dbReference type="AlphaFoldDB" id="A0A6J4PSB2"/>
<name>A0A6J4PSB2_9CYAN</name>
<feature type="region of interest" description="Disordered" evidence="1">
    <location>
        <begin position="16"/>
        <end position="46"/>
    </location>
</feature>
<evidence type="ECO:0000313" key="2">
    <source>
        <dbReference type="EMBL" id="CAA9420385.1"/>
    </source>
</evidence>
<protein>
    <submittedName>
        <fullName evidence="2">Glycosyl transferase, family 2</fullName>
    </submittedName>
</protein>
<organism evidence="2">
    <name type="scientific">uncultured Microcoleus sp</name>
    <dbReference type="NCBI Taxonomy" id="259945"/>
    <lineage>
        <taxon>Bacteria</taxon>
        <taxon>Bacillati</taxon>
        <taxon>Cyanobacteriota</taxon>
        <taxon>Cyanophyceae</taxon>
        <taxon>Oscillatoriophycideae</taxon>
        <taxon>Oscillatoriales</taxon>
        <taxon>Microcoleaceae</taxon>
        <taxon>Microcoleus</taxon>
        <taxon>environmental samples</taxon>
    </lineage>
</organism>
<sequence length="67" mass="7100">EGEYTAVCGQPRGFDCRRSIDRPHQGSRANPATAAGRPPPKNISRSAATCEPILGGQKLGRIQAVQV</sequence>
<feature type="non-terminal residue" evidence="2">
    <location>
        <position position="67"/>
    </location>
</feature>
<reference evidence="2" key="1">
    <citation type="submission" date="2020-02" db="EMBL/GenBank/DDBJ databases">
        <authorList>
            <person name="Meier V. D."/>
        </authorList>
    </citation>
    <scope>NUCLEOTIDE SEQUENCE</scope>
    <source>
        <strain evidence="2">AVDCRST_MAG84</strain>
    </source>
</reference>
<evidence type="ECO:0000256" key="1">
    <source>
        <dbReference type="SAM" id="MobiDB-lite"/>
    </source>
</evidence>
<dbReference type="GO" id="GO:0016740">
    <property type="term" value="F:transferase activity"/>
    <property type="evidence" value="ECO:0007669"/>
    <property type="project" value="UniProtKB-KW"/>
</dbReference>
<accession>A0A6J4PSB2</accession>
<proteinExistence type="predicted"/>
<dbReference type="EMBL" id="CADCTZ010001811">
    <property type="protein sequence ID" value="CAA9420385.1"/>
    <property type="molecule type" value="Genomic_DNA"/>
</dbReference>
<feature type="non-terminal residue" evidence="2">
    <location>
        <position position="1"/>
    </location>
</feature>
<keyword evidence="2" id="KW-0808">Transferase</keyword>